<keyword evidence="2" id="KW-1185">Reference proteome</keyword>
<dbReference type="EMBL" id="CP060696">
    <property type="protein sequence ID" value="QNO17703.1"/>
    <property type="molecule type" value="Genomic_DNA"/>
</dbReference>
<dbReference type="RefSeq" id="WP_212506767.1">
    <property type="nucleotide sequence ID" value="NZ_CP060696.1"/>
</dbReference>
<evidence type="ECO:0000313" key="2">
    <source>
        <dbReference type="Proteomes" id="UP000516046"/>
    </source>
</evidence>
<proteinExistence type="predicted"/>
<evidence type="ECO:0000313" key="1">
    <source>
        <dbReference type="EMBL" id="QNO17703.1"/>
    </source>
</evidence>
<reference evidence="1 2" key="1">
    <citation type="submission" date="2020-08" db="EMBL/GenBank/DDBJ databases">
        <authorList>
            <person name="Ren C."/>
            <person name="Gu Y."/>
            <person name="Xu Y."/>
        </authorList>
    </citation>
    <scope>NUCLEOTIDE SEQUENCE [LARGE SCALE GENOMIC DNA]</scope>
    <source>
        <strain evidence="1 2">LBM18003</strain>
    </source>
</reference>
<dbReference type="AlphaFoldDB" id="A0A7G9WG91"/>
<dbReference type="Proteomes" id="UP000516046">
    <property type="component" value="Chromosome"/>
</dbReference>
<sequence length="484" mass="53338">MAGIKYGAYGELRESVVEEITQAETAAVYIGTAPVNLVRGWTDAAAVNSPVNVKSMADAYGKVGYSDNWNAFTLCEPLNVHFGQTGKNIGPIYLINVLNPAKHKKEQATTKSVIFVDGKAEFVSETIVLDTLAIEGKKENVDYTLDYSFSRHAVLLTSVGSTPIDGTVEVTFDEVDPAKVTAEDIIGDETDKGVYTGAACIKLVFPKFAVVPSMIAAPGWSDQPEVHKALLQYSYQINGHWYAMLYPDIPLTAATIQEAIKWKTDNHYDSEYEKPYWPQVKDSYGKIYHLSTLAVAEQMRVDQSHDGVPAETNGNKEINAVAQYFGENSLNQGFDQEKANTLTESGVSTAIPWGGRWVLWGDHTGAYVEDKQIDARGIFDVNIRMLMFLLNNFQQRWAPKIDVNMDRAMKDTIINVEQERLDAYAASGYLLGSPQIVFLAAENSTAQLMNGQFVYTAQVTPTPPMKGLTCGVAYTSAGFDAYFK</sequence>
<accession>A0A7G9WG91</accession>
<gene>
    <name evidence="1" type="ORF">H6X83_12360</name>
</gene>
<protein>
    <submittedName>
        <fullName evidence="1">Phage tail sheath family protein</fullName>
    </submittedName>
</protein>
<organism evidence="1 2">
    <name type="scientific">Caproicibacterium amylolyticum</name>
    <dbReference type="NCBI Taxonomy" id="2766537"/>
    <lineage>
        <taxon>Bacteria</taxon>
        <taxon>Bacillati</taxon>
        <taxon>Bacillota</taxon>
        <taxon>Clostridia</taxon>
        <taxon>Eubacteriales</taxon>
        <taxon>Oscillospiraceae</taxon>
        <taxon>Caproicibacterium</taxon>
    </lineage>
</organism>
<name>A0A7G9WG91_9FIRM</name>
<dbReference type="KEGG" id="caml:H6X83_12360"/>